<keyword evidence="4" id="KW-1185">Reference proteome</keyword>
<protein>
    <recommendedName>
        <fullName evidence="5">MMPL family transporter</fullName>
    </recommendedName>
</protein>
<dbReference type="EMBL" id="CP038462">
    <property type="protein sequence ID" value="QCC76069.1"/>
    <property type="molecule type" value="Genomic_DNA"/>
</dbReference>
<reference evidence="2 3" key="1">
    <citation type="journal article" date="2008" name="Int. J. Syst. Evol. Microbiol.">
        <title>Nocardioides daphniae sp. nov., isolated from Daphnia cucullata (Crustacea: Cladocera).</title>
        <authorList>
            <person name="Toth E.M."/>
            <person name="Keki Z."/>
            <person name="Homonnay Z.G."/>
            <person name="Borsodi A.K."/>
            <person name="Marialigeti K."/>
            <person name="Schumann P."/>
        </authorList>
    </citation>
    <scope>NUCLEOTIDE SEQUENCE [LARGE SCALE GENOMIC DNA]</scope>
    <source>
        <strain evidence="2 3">JCM 16608</strain>
    </source>
</reference>
<evidence type="ECO:0008006" key="5">
    <source>
        <dbReference type="Google" id="ProtNLM"/>
    </source>
</evidence>
<dbReference type="Proteomes" id="UP000630594">
    <property type="component" value="Unassembled WGS sequence"/>
</dbReference>
<proteinExistence type="predicted"/>
<reference evidence="2" key="4">
    <citation type="submission" date="2019-03" db="EMBL/GenBank/DDBJ databases">
        <authorList>
            <person name="Huang Y."/>
        </authorList>
    </citation>
    <scope>NUCLEOTIDE SEQUENCE</scope>
    <source>
        <strain evidence="2">JCM 16608</strain>
    </source>
</reference>
<organism evidence="2 3">
    <name type="scientific">Nocardioides daphniae</name>
    <dbReference type="NCBI Taxonomy" id="402297"/>
    <lineage>
        <taxon>Bacteria</taxon>
        <taxon>Bacillati</taxon>
        <taxon>Actinomycetota</taxon>
        <taxon>Actinomycetes</taxon>
        <taxon>Propionibacteriales</taxon>
        <taxon>Nocardioidaceae</taxon>
        <taxon>Nocardioides</taxon>
    </lineage>
</organism>
<accession>A0A4P7UAX7</accession>
<reference evidence="4" key="3">
    <citation type="journal article" date="2019" name="Int. J. Syst. Evol. Microbiol.">
        <title>The Global Catalogue of Microorganisms (GCM) 10K type strain sequencing project: providing services to taxonomists for standard genome sequencing and annotation.</title>
        <authorList>
            <consortium name="The Broad Institute Genomics Platform"/>
            <consortium name="The Broad Institute Genome Sequencing Center for Infectious Disease"/>
            <person name="Wu L."/>
            <person name="Ma J."/>
        </authorList>
    </citation>
    <scope>NUCLEOTIDE SEQUENCE [LARGE SCALE GENOMIC DNA]</scope>
    <source>
        <strain evidence="4">CCM 7403</strain>
    </source>
</reference>
<reference evidence="1" key="2">
    <citation type="journal article" date="2014" name="Int. J. Syst. Evol. Microbiol.">
        <title>Complete genome of a new Firmicutes species belonging to the dominant human colonic microbiota ('Ruminococcus bicirculans') reveals two chromosomes and a selective capacity to utilize plant glucans.</title>
        <authorList>
            <consortium name="NISC Comparative Sequencing Program"/>
            <person name="Wegmann U."/>
            <person name="Louis P."/>
            <person name="Goesmann A."/>
            <person name="Henrissat B."/>
            <person name="Duncan S.H."/>
            <person name="Flint H.J."/>
        </authorList>
    </citation>
    <scope>NUCLEOTIDE SEQUENCE</scope>
    <source>
        <strain evidence="1">CCM 7403</strain>
    </source>
</reference>
<evidence type="ECO:0000313" key="4">
    <source>
        <dbReference type="Proteomes" id="UP000630594"/>
    </source>
</evidence>
<dbReference type="EMBL" id="BMCK01000001">
    <property type="protein sequence ID" value="GGD10499.1"/>
    <property type="molecule type" value="Genomic_DNA"/>
</dbReference>
<evidence type="ECO:0000313" key="2">
    <source>
        <dbReference type="EMBL" id="QCC76069.1"/>
    </source>
</evidence>
<sequence>MLRRRGWVLMTALLLIVLAGRDAGDKLVSGAYLDPSAESQQAAEVLTRHFPGGPPNLVLIVETSTGTVDSPDAVQSGR</sequence>
<dbReference type="RefSeq" id="WP_135831118.1">
    <property type="nucleotide sequence ID" value="NZ_CP038462.1"/>
</dbReference>
<reference evidence="1" key="5">
    <citation type="submission" date="2024-05" db="EMBL/GenBank/DDBJ databases">
        <authorList>
            <person name="Sun Q."/>
            <person name="Sedlacek I."/>
        </authorList>
    </citation>
    <scope>NUCLEOTIDE SEQUENCE</scope>
    <source>
        <strain evidence="1">CCM 7403</strain>
    </source>
</reference>
<evidence type="ECO:0000313" key="1">
    <source>
        <dbReference type="EMBL" id="GGD10499.1"/>
    </source>
</evidence>
<name>A0A4P7UAX7_9ACTN</name>
<dbReference type="AlphaFoldDB" id="A0A4P7UAX7"/>
<dbReference type="Proteomes" id="UP000297025">
    <property type="component" value="Chromosome"/>
</dbReference>
<dbReference type="KEGG" id="ndp:E2C04_00630"/>
<evidence type="ECO:0000313" key="3">
    <source>
        <dbReference type="Proteomes" id="UP000297025"/>
    </source>
</evidence>
<gene>
    <name evidence="2" type="ORF">E2C04_00630</name>
    <name evidence="1" type="ORF">GCM10007231_06590</name>
</gene>